<reference evidence="3 4" key="1">
    <citation type="submission" date="2020-08" db="EMBL/GenBank/DDBJ databases">
        <authorList>
            <person name="Koutsovoulos G."/>
            <person name="Danchin GJ E."/>
        </authorList>
    </citation>
    <scope>NUCLEOTIDE SEQUENCE [LARGE SCALE GENOMIC DNA]</scope>
</reference>
<evidence type="ECO:0000313" key="4">
    <source>
        <dbReference type="Proteomes" id="UP000580250"/>
    </source>
</evidence>
<dbReference type="PANTHER" id="PTHR12419:SF10">
    <property type="entry name" value="DEUBIQUITINASE OTUD6B"/>
    <property type="match status" value="1"/>
</dbReference>
<dbReference type="PROSITE" id="PS50802">
    <property type="entry name" value="OTU"/>
    <property type="match status" value="1"/>
</dbReference>
<comment type="caution">
    <text evidence="3">The sequence shown here is derived from an EMBL/GenBank/DDBJ whole genome shotgun (WGS) entry which is preliminary data.</text>
</comment>
<accession>A0A6V7X471</accession>
<dbReference type="AlphaFoldDB" id="A0A6V7X471"/>
<dbReference type="GO" id="GO:0016579">
    <property type="term" value="P:protein deubiquitination"/>
    <property type="evidence" value="ECO:0007669"/>
    <property type="project" value="TreeGrafter"/>
</dbReference>
<dbReference type="Pfam" id="PF02338">
    <property type="entry name" value="OTU"/>
    <property type="match status" value="1"/>
</dbReference>
<gene>
    <name evidence="3" type="ORF">MENT_LOCUS46998</name>
</gene>
<protein>
    <recommendedName>
        <fullName evidence="2">OTU domain-containing protein</fullName>
    </recommendedName>
</protein>
<dbReference type="SUPFAM" id="SSF54001">
    <property type="entry name" value="Cysteine proteinases"/>
    <property type="match status" value="1"/>
</dbReference>
<dbReference type="Proteomes" id="UP000580250">
    <property type="component" value="Unassembled WGS sequence"/>
</dbReference>
<dbReference type="PANTHER" id="PTHR12419">
    <property type="entry name" value="OTU DOMAIN CONTAINING PROTEIN"/>
    <property type="match status" value="1"/>
</dbReference>
<feature type="region of interest" description="Disordered" evidence="1">
    <location>
        <begin position="1"/>
        <end position="26"/>
    </location>
</feature>
<feature type="compositionally biased region" description="Basic and acidic residues" evidence="1">
    <location>
        <begin position="100"/>
        <end position="122"/>
    </location>
</feature>
<feature type="region of interest" description="Disordered" evidence="1">
    <location>
        <begin position="94"/>
        <end position="127"/>
    </location>
</feature>
<evidence type="ECO:0000259" key="2">
    <source>
        <dbReference type="PROSITE" id="PS50802"/>
    </source>
</evidence>
<dbReference type="OrthoDB" id="415023at2759"/>
<name>A0A6V7X471_MELEN</name>
<evidence type="ECO:0000256" key="1">
    <source>
        <dbReference type="SAM" id="MobiDB-lite"/>
    </source>
</evidence>
<dbReference type="InterPro" id="IPR038765">
    <property type="entry name" value="Papain-like_cys_pep_sf"/>
</dbReference>
<dbReference type="InterPro" id="IPR003323">
    <property type="entry name" value="OTU_dom"/>
</dbReference>
<dbReference type="Gene3D" id="3.90.70.80">
    <property type="match status" value="1"/>
</dbReference>
<evidence type="ECO:0000313" key="3">
    <source>
        <dbReference type="EMBL" id="CAD2194013.1"/>
    </source>
</evidence>
<proteinExistence type="predicted"/>
<dbReference type="InterPro" id="IPR050704">
    <property type="entry name" value="Peptidase_C85-like"/>
</dbReference>
<dbReference type="EMBL" id="CAJEWN010001076">
    <property type="protein sequence ID" value="CAD2194013.1"/>
    <property type="molecule type" value="Genomic_DNA"/>
</dbReference>
<feature type="domain" description="OTU" evidence="2">
    <location>
        <begin position="145"/>
        <end position="286"/>
    </location>
</feature>
<dbReference type="GO" id="GO:0004843">
    <property type="term" value="F:cysteine-type deubiquitinase activity"/>
    <property type="evidence" value="ECO:0007669"/>
    <property type="project" value="TreeGrafter"/>
</dbReference>
<organism evidence="3 4">
    <name type="scientific">Meloidogyne enterolobii</name>
    <name type="common">Root-knot nematode worm</name>
    <name type="synonym">Meloidogyne mayaguensis</name>
    <dbReference type="NCBI Taxonomy" id="390850"/>
    <lineage>
        <taxon>Eukaryota</taxon>
        <taxon>Metazoa</taxon>
        <taxon>Ecdysozoa</taxon>
        <taxon>Nematoda</taxon>
        <taxon>Chromadorea</taxon>
        <taxon>Rhabditida</taxon>
        <taxon>Tylenchina</taxon>
        <taxon>Tylenchomorpha</taxon>
        <taxon>Tylenchoidea</taxon>
        <taxon>Meloidogynidae</taxon>
        <taxon>Meloidogyninae</taxon>
        <taxon>Meloidogyne</taxon>
    </lineage>
</organism>
<feature type="compositionally biased region" description="Acidic residues" evidence="1">
    <location>
        <begin position="1"/>
        <end position="11"/>
    </location>
</feature>
<sequence length="299" mass="34818">MSDNDSSEEADGPLKILKAQQNKERKEMRAKITALKHAIPKNNVKKKKEVMQQVEQMENELKKRHDEQLLGLEKTSEDVKLKKMKKNMRKRIKILLKSQQKKENKRKEQEAKRLEASQKDQESAVYSKSYKENEAIKQLLKLRNLKLKDIPPDGDCLYRAISHQYFLLKGIKHTAEDLRIMAAKFIKKNKKEFLGYLINSEGNLVDEESFDDYYYKVKHMCSKGGDWGGEPEIRALSENLNVCIQVLNADGTINKFGDDDDLESLLLTYHRHAYSLGEHYNSTEPSTVSEFDEFELNKF</sequence>